<dbReference type="Pfam" id="PF18400">
    <property type="entry name" value="Thioredoxin_12"/>
    <property type="match status" value="1"/>
</dbReference>
<evidence type="ECO:0000256" key="2">
    <source>
        <dbReference type="ARBA" id="ARBA00004319"/>
    </source>
</evidence>
<dbReference type="PANTHER" id="PTHR11226:SF0">
    <property type="entry name" value="UDP-GLUCOSE:GLYCOPROTEIN GLUCOSYLTRANSFERASE"/>
    <property type="match status" value="1"/>
</dbReference>
<evidence type="ECO:0000256" key="1">
    <source>
        <dbReference type="ARBA" id="ARBA00001913"/>
    </source>
</evidence>
<organism evidence="13">
    <name type="scientific">Oikopleura dioica</name>
    <name type="common">Tunicate</name>
    <dbReference type="NCBI Taxonomy" id="34765"/>
    <lineage>
        <taxon>Eukaryota</taxon>
        <taxon>Metazoa</taxon>
        <taxon>Chordata</taxon>
        <taxon>Tunicata</taxon>
        <taxon>Appendicularia</taxon>
        <taxon>Copelata</taxon>
        <taxon>Oikopleuridae</taxon>
        <taxon>Oikopleura</taxon>
    </lineage>
</organism>
<dbReference type="InterPro" id="IPR029044">
    <property type="entry name" value="Nucleotide-diphossugar_trans"/>
</dbReference>
<reference evidence="13" key="1">
    <citation type="journal article" date="2010" name="Science">
        <title>Plasticity of animal genome architecture unmasked by rapid evolution of a pelagic tunicate.</title>
        <authorList>
            <person name="Denoeud F."/>
            <person name="Henriet S."/>
            <person name="Mungpakdee S."/>
            <person name="Aury J.M."/>
            <person name="Da Silva C."/>
            <person name="Brinkmann H."/>
            <person name="Mikhaleva J."/>
            <person name="Olsen L.C."/>
            <person name="Jubin C."/>
            <person name="Canestro C."/>
            <person name="Bouquet J.M."/>
            <person name="Danks G."/>
            <person name="Poulain J."/>
            <person name="Campsteijn C."/>
            <person name="Adamski M."/>
            <person name="Cross I."/>
            <person name="Yadetie F."/>
            <person name="Muffato M."/>
            <person name="Louis A."/>
            <person name="Butcher S."/>
            <person name="Tsagkogeorga G."/>
            <person name="Konrad A."/>
            <person name="Singh S."/>
            <person name="Jensen M.F."/>
            <person name="Cong E.H."/>
            <person name="Eikeseth-Otteraa H."/>
            <person name="Noel B."/>
            <person name="Anthouard V."/>
            <person name="Porcel B.M."/>
            <person name="Kachouri-Lafond R."/>
            <person name="Nishino A."/>
            <person name="Ugolini M."/>
            <person name="Chourrout P."/>
            <person name="Nishida H."/>
            <person name="Aasland R."/>
            <person name="Huzurbazar S."/>
            <person name="Westhof E."/>
            <person name="Delsuc F."/>
            <person name="Lehrach H."/>
            <person name="Reinhardt R."/>
            <person name="Weissenbach J."/>
            <person name="Roy S.W."/>
            <person name="Artiguenave F."/>
            <person name="Postlethwait J.H."/>
            <person name="Manak J.R."/>
            <person name="Thompson E.M."/>
            <person name="Jaillon O."/>
            <person name="Du Pasquier L."/>
            <person name="Boudinot P."/>
            <person name="Liberles D.A."/>
            <person name="Volff J.N."/>
            <person name="Philippe H."/>
            <person name="Lenhard B."/>
            <person name="Roest Crollius H."/>
            <person name="Wincker P."/>
            <person name="Chourrout D."/>
        </authorList>
    </citation>
    <scope>NUCLEOTIDE SEQUENCE [LARGE SCALE GENOMIC DNA]</scope>
</reference>
<gene>
    <name evidence="13" type="ORF">GSOID_T00006829001</name>
</gene>
<evidence type="ECO:0000259" key="12">
    <source>
        <dbReference type="Pfam" id="PF18404"/>
    </source>
</evidence>
<dbReference type="GO" id="GO:0018279">
    <property type="term" value="P:protein N-linked glycosylation via asparagine"/>
    <property type="evidence" value="ECO:0007669"/>
    <property type="project" value="TreeGrafter"/>
</dbReference>
<dbReference type="EMBL" id="FN653230">
    <property type="protein sequence ID" value="CBY13876.1"/>
    <property type="molecule type" value="Genomic_DNA"/>
</dbReference>
<dbReference type="SUPFAM" id="SSF53448">
    <property type="entry name" value="Nucleotide-diphospho-sugar transferases"/>
    <property type="match status" value="1"/>
</dbReference>
<dbReference type="InterPro" id="IPR040693">
    <property type="entry name" value="UGGT_TRXL_1"/>
</dbReference>
<evidence type="ECO:0000256" key="3">
    <source>
        <dbReference type="ARBA" id="ARBA00022729"/>
    </source>
</evidence>
<evidence type="ECO:0008006" key="15">
    <source>
        <dbReference type="Google" id="ProtNLM"/>
    </source>
</evidence>
<keyword evidence="14" id="KW-1185">Reference proteome</keyword>
<dbReference type="Gene3D" id="3.90.550.10">
    <property type="entry name" value="Spore Coat Polysaccharide Biosynthesis Protein SpsA, Chain A"/>
    <property type="match status" value="1"/>
</dbReference>
<accession>E4XW21</accession>
<comment type="cofactor">
    <cofactor evidence="1">
        <name>Ca(2+)</name>
        <dbReference type="ChEBI" id="CHEBI:29108"/>
    </cofactor>
</comment>
<evidence type="ECO:0000259" key="10">
    <source>
        <dbReference type="Pfam" id="PF18401"/>
    </source>
</evidence>
<dbReference type="InterPro" id="IPR040692">
    <property type="entry name" value="UGGT_TRXL_3"/>
</dbReference>
<proteinExistence type="predicted"/>
<name>E4XW21_OIKDI</name>
<dbReference type="GO" id="GO:0036503">
    <property type="term" value="P:ERAD pathway"/>
    <property type="evidence" value="ECO:0007669"/>
    <property type="project" value="TreeGrafter"/>
</dbReference>
<evidence type="ECO:0000256" key="6">
    <source>
        <dbReference type="ARBA" id="ARBA00045874"/>
    </source>
</evidence>
<keyword evidence="5" id="KW-0325">Glycoprotein</keyword>
<keyword evidence="4" id="KW-0256">Endoplasmic reticulum</keyword>
<dbReference type="InterPro" id="IPR040497">
    <property type="entry name" value="Glyco_transf_24"/>
</dbReference>
<comment type="subcellular location">
    <subcellularLocation>
        <location evidence="2">Endoplasmic reticulum lumen</location>
    </subcellularLocation>
</comment>
<dbReference type="UniPathway" id="UPA00378"/>
<feature type="signal peptide" evidence="8">
    <location>
        <begin position="1"/>
        <end position="20"/>
    </location>
</feature>
<dbReference type="InParanoid" id="E4XW21"/>
<dbReference type="InterPro" id="IPR009448">
    <property type="entry name" value="UDP-g_GGtrans"/>
</dbReference>
<sequence>MWLVAALLTLVSSATDPSSSKVSINLKAGWQSPPVYVEAIEYIASLGDSDALFKFIEMVSFIPELDQKSDVEIYDTVNTLVNGMKFSKADIRMMNFALSLHIFSPRIEASRTKWLEGPADCAQVFFSSGGTSFCELKPEEIAEPAPVETDIVLIPGSKKIIFHGIVEAADFNDRLQAAKVFSARNNIGLSLRWQFSDDLCATPSLTGYGVELRLKSTEYKASDDSQDKSDDEDLVQKAAGFDFEILSKRFPDLQKEIKKFSRYVSDSSQEIQPMKKWQMGDLSYQAGLAAIEAFSKDGPEAGLESLQKISGNFPQMAMRLARTTVPSAFKSEVKKISESLSQSVGVRQGDSFFAINGMPVDLTSQWGDPFQLYETVKGELNVMEKLAGLGITGDLAQSVLQAPEPQGSSSEAVLKIPGDDEGLIWLNNIENDKKYAQFGQSLQEFLRPTFPGVIRRLRYNYLNLMIFVDPLSKDVHAIHDVIDTLSQNNLPVRVGVVLTGTSEKSLAASAVFHFLLKHNKEKNKSKMYTWNKWIALLTEKLDSASIKKLTGVDKDTITAEESEAYKNAFKMMNFGRAIGVGEDSSILINGAALKNLAFEDGMEEIVYQELLDAVPDIQRAIYYGTYRGETSFVEYFNSRGGVVTRFNQEILKAPVVNIDLTNIQYDGEYHGDGNICTFLVTTNSENSPVAQEALAYLKTSTSSRTAIIDCSQSSKICETLEKNAIYVNGRAYTKNTDNFTAADFALLETLAIQFGANKIAHLLKSFDDDVIMKTINVLSSQVEIKSRKTITFPVAKYSLIDFEPLRKDEASFDVVAVLDPASEDAQKMIPIISTLRKVVNMRLKIFLNCQENLSELPVKSFYRFVISDEFRESDKTHAVFTGLPHHSLLTAAVIPPESWMVAAVDAVHDLDNIKLVDQGDVHAVFELQHLLLEGQAFDVSNGSPPRGTQFELVKTGVALDTLVMANLGYFQFKASPGFWNLNLREGLSRDIYEIKEISSESGGEEQREIMMTSFTPKSLRVGVNKKSGMEDMDVLSKPDDRPQVNDEGSIWDRVGEAVGLKAKKVLAKEEVETINIFSLASGHMYERLMRIMMLSEITRVPRLENHFRIVSKEFGFEYEFVQYKWPRWLNSQKEKQRTMWGYKILFLDVLFPLSVDKIIFVDADQIIRADLKELVELDLEGNPYGYTPFCDDRKEMDGFRFWNGGYWKQHLAGRKYHISAIYVVDLKRFRQLAAGDRLRGQYQGLSQDPNSLANLDQDLPNNMIHQVGIKSLPQEWLWCATWCSDESKERAKTIDLCNNPLTKEPKLVAAARIVPEWTGYDDEIKQVLQGEKQTVKDNSNVKTEL</sequence>
<dbReference type="Pfam" id="PF18402">
    <property type="entry name" value="Thioredoxin_14"/>
    <property type="match status" value="1"/>
</dbReference>
<protein>
    <recommendedName>
        <fullName evidence="15">UDP-glucose:glycoprotein glucosyltransferase 1</fullName>
    </recommendedName>
</protein>
<dbReference type="GO" id="GO:0051082">
    <property type="term" value="F:unfolded protein binding"/>
    <property type="evidence" value="ECO:0007669"/>
    <property type="project" value="TreeGrafter"/>
</dbReference>
<feature type="domain" description="UGGT thioredoxin-like" evidence="10">
    <location>
        <begin position="268"/>
        <end position="405"/>
    </location>
</feature>
<comment type="function">
    <text evidence="6">Recognizes glycoproteins with minor folding defects. Reglucosylates single N-glycans near the misfolded part of the protein, thus providing quality control for protein folding in the endoplasmic reticulum. Reglucosylated proteins are recognized by calreticulin for recycling to the endoplasmic reticulum and refolding or degradation.</text>
</comment>
<evidence type="ECO:0000259" key="11">
    <source>
        <dbReference type="Pfam" id="PF18402"/>
    </source>
</evidence>
<dbReference type="Pfam" id="PF06427">
    <property type="entry name" value="UDP-g_GGTase"/>
    <property type="match status" value="1"/>
</dbReference>
<evidence type="ECO:0000256" key="4">
    <source>
        <dbReference type="ARBA" id="ARBA00022824"/>
    </source>
</evidence>
<feature type="domain" description="UGGT thioredoxin-like" evidence="9">
    <location>
        <begin position="32"/>
        <end position="195"/>
    </location>
</feature>
<evidence type="ECO:0000256" key="5">
    <source>
        <dbReference type="ARBA" id="ARBA00023180"/>
    </source>
</evidence>
<dbReference type="PANTHER" id="PTHR11226">
    <property type="entry name" value="UDP-GLUCOSE GLYCOPROTEIN:GLUCOSYLTRANSFERASE"/>
    <property type="match status" value="1"/>
</dbReference>
<evidence type="ECO:0000256" key="7">
    <source>
        <dbReference type="ARBA" id="ARBA00048456"/>
    </source>
</evidence>
<dbReference type="Proteomes" id="UP000001307">
    <property type="component" value="Unassembled WGS sequence"/>
</dbReference>
<dbReference type="GO" id="GO:0003980">
    <property type="term" value="F:UDP-glucose:glycoprotein glucosyltransferase activity"/>
    <property type="evidence" value="ECO:0007669"/>
    <property type="project" value="InterPro"/>
</dbReference>
<evidence type="ECO:0000313" key="14">
    <source>
        <dbReference type="Proteomes" id="UP000001307"/>
    </source>
</evidence>
<comment type="catalytic activity">
    <reaction evidence="7">
        <text>N(4)-(alpha-D-Man-(1-&gt;2)-alpha-D-Man-(1-&gt;2)-alpha-D-Man-(1-&gt;3)-[alpha-D-Man-(1-&gt;2)-alpha-D-Man-(1-&gt;3)-[alpha-D-Man-(1-&gt;2)-alpha-D-Man-(1-&gt;6)]-alpha-D-Man-(1-&gt;6)]-beta-D-Man-(1-&gt;4)-beta-D-GlcNAc-(1-&gt;4)-beta-D-GlcNAc)-L-asparaginyl-[protein] (N-glucan mannose isomer 9A1,2,3B1,2,3) + UDP-alpha-D-glucose = N(4)-(alpha-D-Glc-(1-&gt;3)-alpha-D-Man-(1-&gt;2)-alpha-D-Man-(1-&gt;2)-alpha-D-Man-(1-&gt;3)-[alpha-D-Man-(1-&gt;2)-alpha-D-Man-(1-&gt;3)-[alpha-D-Man-(1-&gt;2)-alpha-D-Man-(1-&gt;6)]-alpha-D-Man-(1-&gt;6)]-beta-D-Man-(1-&gt;4)-beta-D-GlcNAc-(1-&gt;4)-beta-D-GlcNAc)-L-asparaginyl-[protein] + UDP + H(+)</text>
        <dbReference type="Rhea" id="RHEA:61304"/>
        <dbReference type="Rhea" id="RHEA-COMP:14356"/>
        <dbReference type="Rhea" id="RHEA-COMP:14357"/>
        <dbReference type="ChEBI" id="CHEBI:15378"/>
        <dbReference type="ChEBI" id="CHEBI:58223"/>
        <dbReference type="ChEBI" id="CHEBI:58885"/>
        <dbReference type="ChEBI" id="CHEBI:59080"/>
        <dbReference type="ChEBI" id="CHEBI:139493"/>
    </reaction>
</comment>
<evidence type="ECO:0000259" key="9">
    <source>
        <dbReference type="Pfam" id="PF18400"/>
    </source>
</evidence>
<dbReference type="OrthoDB" id="27683at2759"/>
<dbReference type="InterPro" id="IPR040694">
    <property type="entry name" value="UGGT_TRXL_2"/>
</dbReference>
<dbReference type="Pfam" id="PF18401">
    <property type="entry name" value="Thioredoxin_13"/>
    <property type="match status" value="1"/>
</dbReference>
<keyword evidence="3 8" id="KW-0732">Signal</keyword>
<feature type="domain" description="Glucosyltransferase 24 catalytic" evidence="12">
    <location>
        <begin position="1074"/>
        <end position="1327"/>
    </location>
</feature>
<feature type="chain" id="PRO_5003193239" description="UDP-glucose:glycoprotein glucosyltransferase 1" evidence="8">
    <location>
        <begin position="21"/>
        <end position="1345"/>
    </location>
</feature>
<dbReference type="Pfam" id="PF18404">
    <property type="entry name" value="Glyco_transf_24"/>
    <property type="match status" value="1"/>
</dbReference>
<evidence type="ECO:0000313" key="13">
    <source>
        <dbReference type="EMBL" id="CBY13876.1"/>
    </source>
</evidence>
<evidence type="ECO:0000256" key="8">
    <source>
        <dbReference type="SAM" id="SignalP"/>
    </source>
</evidence>
<dbReference type="GO" id="GO:0005788">
    <property type="term" value="C:endoplasmic reticulum lumen"/>
    <property type="evidence" value="ECO:0007669"/>
    <property type="project" value="UniProtKB-SubCell"/>
</dbReference>
<feature type="domain" description="UGGT thioredoxin-like" evidence="11">
    <location>
        <begin position="421"/>
        <end position="650"/>
    </location>
</feature>
<dbReference type="CDD" id="cd06432">
    <property type="entry name" value="GT8_HUGT1_C_like"/>
    <property type="match status" value="1"/>
</dbReference>
<dbReference type="FunCoup" id="E4XW21">
    <property type="interactions" value="389"/>
</dbReference>